<dbReference type="InterPro" id="IPR036388">
    <property type="entry name" value="WH-like_DNA-bd_sf"/>
</dbReference>
<dbReference type="InterPro" id="IPR013324">
    <property type="entry name" value="RNA_pol_sigma_r3/r4-like"/>
</dbReference>
<dbReference type="InterPro" id="IPR039425">
    <property type="entry name" value="RNA_pol_sigma-70-like"/>
</dbReference>
<protein>
    <recommendedName>
        <fullName evidence="6">RNA polymerase sigma factor 70 region 4 type 2 domain-containing protein</fullName>
    </recommendedName>
</protein>
<keyword evidence="5" id="KW-0804">Transcription</keyword>
<evidence type="ECO:0000256" key="5">
    <source>
        <dbReference type="ARBA" id="ARBA00023163"/>
    </source>
</evidence>
<dbReference type="GO" id="GO:0003677">
    <property type="term" value="F:DNA binding"/>
    <property type="evidence" value="ECO:0007669"/>
    <property type="project" value="UniProtKB-KW"/>
</dbReference>
<evidence type="ECO:0000256" key="3">
    <source>
        <dbReference type="ARBA" id="ARBA00023082"/>
    </source>
</evidence>
<dbReference type="Gene3D" id="1.10.10.10">
    <property type="entry name" value="Winged helix-like DNA-binding domain superfamily/Winged helix DNA-binding domain"/>
    <property type="match status" value="1"/>
</dbReference>
<dbReference type="PANTHER" id="PTHR43133">
    <property type="entry name" value="RNA POLYMERASE ECF-TYPE SIGMA FACTO"/>
    <property type="match status" value="1"/>
</dbReference>
<evidence type="ECO:0000313" key="8">
    <source>
        <dbReference type="Proteomes" id="UP000242972"/>
    </source>
</evidence>
<dbReference type="Pfam" id="PF08281">
    <property type="entry name" value="Sigma70_r4_2"/>
    <property type="match status" value="1"/>
</dbReference>
<evidence type="ECO:0000256" key="4">
    <source>
        <dbReference type="ARBA" id="ARBA00023125"/>
    </source>
</evidence>
<dbReference type="InterPro" id="IPR013249">
    <property type="entry name" value="RNA_pol_sigma70_r4_t2"/>
</dbReference>
<organism evidence="7 8">
    <name type="scientific">Sulfobacillus benefaciens</name>
    <dbReference type="NCBI Taxonomy" id="453960"/>
    <lineage>
        <taxon>Bacteria</taxon>
        <taxon>Bacillati</taxon>
        <taxon>Bacillota</taxon>
        <taxon>Clostridia</taxon>
        <taxon>Eubacteriales</taxon>
        <taxon>Clostridiales Family XVII. Incertae Sedis</taxon>
        <taxon>Sulfobacillus</taxon>
    </lineage>
</organism>
<proteinExistence type="inferred from homology"/>
<reference evidence="7 8" key="1">
    <citation type="journal article" date="2014" name="BMC Genomics">
        <title>Comparison of environmental and isolate Sulfobacillus genomes reveals diverse carbon, sulfur, nitrogen, and hydrogen metabolisms.</title>
        <authorList>
            <person name="Justice N.B."/>
            <person name="Norman A."/>
            <person name="Brown C.T."/>
            <person name="Singh A."/>
            <person name="Thomas B.C."/>
            <person name="Banfield J.F."/>
        </authorList>
    </citation>
    <scope>NUCLEOTIDE SEQUENCE [LARGE SCALE GENOMIC DNA]</scope>
    <source>
        <strain evidence="7">AMDSBA4</strain>
    </source>
</reference>
<evidence type="ECO:0000256" key="2">
    <source>
        <dbReference type="ARBA" id="ARBA00023015"/>
    </source>
</evidence>
<comment type="similarity">
    <text evidence="1">Belongs to the sigma-70 factor family. ECF subfamily.</text>
</comment>
<keyword evidence="2" id="KW-0805">Transcription regulation</keyword>
<name>A0A2T2XGP7_9FIRM</name>
<evidence type="ECO:0000313" key="7">
    <source>
        <dbReference type="EMBL" id="PSR33636.1"/>
    </source>
</evidence>
<gene>
    <name evidence="7" type="ORF">C7B46_08480</name>
</gene>
<dbReference type="SUPFAM" id="SSF88659">
    <property type="entry name" value="Sigma3 and sigma4 domains of RNA polymerase sigma factors"/>
    <property type="match status" value="1"/>
</dbReference>
<comment type="caution">
    <text evidence="7">The sequence shown here is derived from an EMBL/GenBank/DDBJ whole genome shotgun (WGS) entry which is preliminary data.</text>
</comment>
<sequence>MTHLEAMAAREENWSLNGWGTTQASQNTPNVSDLADEWVPKARHVLEQWLRYRSLPHGLDVEDVVQESLVRGWQWSCVHSEAPSLPLLRTICHNYLVSAYRKASVRSEHMVSLDVVVPYAGGNDSELMAVEWRLTLEKLLPIRDRQWMWQHYVGGESLATIGNREHVTSSAVKMRLFRARRRLRKNML</sequence>
<dbReference type="AlphaFoldDB" id="A0A2T2XGP7"/>
<dbReference type="SUPFAM" id="SSF88946">
    <property type="entry name" value="Sigma2 domain of RNA polymerase sigma factors"/>
    <property type="match status" value="1"/>
</dbReference>
<evidence type="ECO:0000256" key="1">
    <source>
        <dbReference type="ARBA" id="ARBA00010641"/>
    </source>
</evidence>
<dbReference type="PANTHER" id="PTHR43133:SF8">
    <property type="entry name" value="RNA POLYMERASE SIGMA FACTOR HI_1459-RELATED"/>
    <property type="match status" value="1"/>
</dbReference>
<accession>A0A2T2XGP7</accession>
<dbReference type="InterPro" id="IPR013325">
    <property type="entry name" value="RNA_pol_sigma_r2"/>
</dbReference>
<dbReference type="EMBL" id="PXYW01000017">
    <property type="protein sequence ID" value="PSR33636.1"/>
    <property type="molecule type" value="Genomic_DNA"/>
</dbReference>
<feature type="domain" description="RNA polymerase sigma factor 70 region 4 type 2" evidence="6">
    <location>
        <begin position="140"/>
        <end position="183"/>
    </location>
</feature>
<dbReference type="Proteomes" id="UP000242972">
    <property type="component" value="Unassembled WGS sequence"/>
</dbReference>
<keyword evidence="4" id="KW-0238">DNA-binding</keyword>
<dbReference type="GO" id="GO:0006352">
    <property type="term" value="P:DNA-templated transcription initiation"/>
    <property type="evidence" value="ECO:0007669"/>
    <property type="project" value="InterPro"/>
</dbReference>
<dbReference type="GO" id="GO:0016987">
    <property type="term" value="F:sigma factor activity"/>
    <property type="evidence" value="ECO:0007669"/>
    <property type="project" value="UniProtKB-KW"/>
</dbReference>
<evidence type="ECO:0000259" key="6">
    <source>
        <dbReference type="Pfam" id="PF08281"/>
    </source>
</evidence>
<keyword evidence="3" id="KW-0731">Sigma factor</keyword>